<evidence type="ECO:0000313" key="6">
    <source>
        <dbReference type="Proteomes" id="UP000565441"/>
    </source>
</evidence>
<feature type="region of interest" description="Disordered" evidence="3">
    <location>
        <begin position="657"/>
        <end position="678"/>
    </location>
</feature>
<dbReference type="OrthoDB" id="2917041at2759"/>
<gene>
    <name evidence="5" type="ORF">D9615_007116</name>
</gene>
<keyword evidence="1" id="KW-0238">DNA-binding</keyword>
<feature type="region of interest" description="Disordered" evidence="3">
    <location>
        <begin position="500"/>
        <end position="542"/>
    </location>
</feature>
<dbReference type="GO" id="GO:0005634">
    <property type="term" value="C:nucleus"/>
    <property type="evidence" value="ECO:0007669"/>
    <property type="project" value="TreeGrafter"/>
</dbReference>
<evidence type="ECO:0000313" key="5">
    <source>
        <dbReference type="EMBL" id="KAF5378494.1"/>
    </source>
</evidence>
<evidence type="ECO:0000256" key="1">
    <source>
        <dbReference type="ARBA" id="ARBA00023125"/>
    </source>
</evidence>
<dbReference type="InterPro" id="IPR050863">
    <property type="entry name" value="CenT-Element_Derived"/>
</dbReference>
<dbReference type="Pfam" id="PF03184">
    <property type="entry name" value="DDE_1"/>
    <property type="match status" value="1"/>
</dbReference>
<keyword evidence="6" id="KW-1185">Reference proteome</keyword>
<dbReference type="Proteomes" id="UP000565441">
    <property type="component" value="Unassembled WGS sequence"/>
</dbReference>
<dbReference type="PROSITE" id="PS51253">
    <property type="entry name" value="HTH_CENPB"/>
    <property type="match status" value="1"/>
</dbReference>
<comment type="caution">
    <text evidence="5">The sequence shown here is derived from an EMBL/GenBank/DDBJ whole genome shotgun (WGS) entry which is preliminary data.</text>
</comment>
<evidence type="ECO:0000259" key="4">
    <source>
        <dbReference type="PROSITE" id="PS51253"/>
    </source>
</evidence>
<dbReference type="PANTHER" id="PTHR19303">
    <property type="entry name" value="TRANSPOSON"/>
    <property type="match status" value="1"/>
</dbReference>
<evidence type="ECO:0000256" key="2">
    <source>
        <dbReference type="SAM" id="Coils"/>
    </source>
</evidence>
<dbReference type="InterPro" id="IPR006600">
    <property type="entry name" value="HTH_CenpB_DNA-bd_dom"/>
</dbReference>
<feature type="coiled-coil region" evidence="2">
    <location>
        <begin position="576"/>
        <end position="603"/>
    </location>
</feature>
<sequence length="775" mass="87479">MRSTSGKADAVTSHIPIFGQIAGITVPPTTRRDTTHGPRSDIRSVMARNAYSELRKAQVVSQTKSQLQEEALRIRREELQNPSGKNGQPLSLRTICDNVTAAHYKESKKWIPLSHATLAKHARGGRKLSDFNAKKSWLTAGEATVLIDYALELAARSFPFSRTRLREHADEIIRAKLGESFEGVGDNWVDRFTTKHHVRLKACWSSSLDDSRARAVNPTNNDAFYNLYEHVKGGCGNPEDAVPDELVYGADETGIQSGVGGRERVFAPASASVQHQRRSGDRENITVLPTICADGTYLAPTTIFKGDGFQVKWCQENPLNSSLGYSKKGYTDGEIGVAWIKDFDEQTKAKANGRYRLLLVDGHNSHYTRGFLVYARAHRIYVVCYPSHSTHIYQGLDVVIFAVLKRYWSEERDKFERETKDKVSKTNFLRVYAAAHVRAFTPENIKAAFRKTGLIPFNRAVVTPEMMAPSLETSSQGTIPLADQQASPIRVISRLLVEHKARKRRADQAEDADQSPSKTPRTHPPMPSFPQTPSRHREPITTPSPFLRSMHTPCSQPCTPSHYAVLLAAPPSTIREEQLMNALRDAEKRIEILKDNNRILQAQTVMQHTYVGTVRAELQVREEKGNKKKSRKLNADGLPKLLSGDIFFEKVVEDDERREQEKADKAERQVVRGETSELRRKWAEEDVARKLRNAQMVEAWKKKVKEWEIERDRAKEAQQRPKWTKPTKPKAEPAKLKSWTKRGTAQAASVADAEQDEVHESEDDMESSDSDDDED</sequence>
<proteinExistence type="predicted"/>
<feature type="region of interest" description="Disordered" evidence="3">
    <location>
        <begin position="711"/>
        <end position="775"/>
    </location>
</feature>
<accession>A0A8H5H897</accession>
<dbReference type="AlphaFoldDB" id="A0A8H5H897"/>
<dbReference type="InterPro" id="IPR004875">
    <property type="entry name" value="DDE_SF_endonuclease_dom"/>
</dbReference>
<name>A0A8H5H897_9AGAR</name>
<organism evidence="5 6">
    <name type="scientific">Tricholomella constricta</name>
    <dbReference type="NCBI Taxonomy" id="117010"/>
    <lineage>
        <taxon>Eukaryota</taxon>
        <taxon>Fungi</taxon>
        <taxon>Dikarya</taxon>
        <taxon>Basidiomycota</taxon>
        <taxon>Agaricomycotina</taxon>
        <taxon>Agaricomycetes</taxon>
        <taxon>Agaricomycetidae</taxon>
        <taxon>Agaricales</taxon>
        <taxon>Tricholomatineae</taxon>
        <taxon>Lyophyllaceae</taxon>
        <taxon>Tricholomella</taxon>
    </lineage>
</organism>
<keyword evidence="2" id="KW-0175">Coiled coil</keyword>
<evidence type="ECO:0000256" key="3">
    <source>
        <dbReference type="SAM" id="MobiDB-lite"/>
    </source>
</evidence>
<reference evidence="5 6" key="1">
    <citation type="journal article" date="2020" name="ISME J.">
        <title>Uncovering the hidden diversity of litter-decomposition mechanisms in mushroom-forming fungi.</title>
        <authorList>
            <person name="Floudas D."/>
            <person name="Bentzer J."/>
            <person name="Ahren D."/>
            <person name="Johansson T."/>
            <person name="Persson P."/>
            <person name="Tunlid A."/>
        </authorList>
    </citation>
    <scope>NUCLEOTIDE SEQUENCE [LARGE SCALE GENOMIC DNA]</scope>
    <source>
        <strain evidence="5 6">CBS 661.87</strain>
    </source>
</reference>
<feature type="compositionally biased region" description="Acidic residues" evidence="3">
    <location>
        <begin position="753"/>
        <end position="775"/>
    </location>
</feature>
<protein>
    <recommendedName>
        <fullName evidence="4">HTH CENPB-type domain-containing protein</fullName>
    </recommendedName>
</protein>
<feature type="domain" description="HTH CENPB-type" evidence="4">
    <location>
        <begin position="130"/>
        <end position="202"/>
    </location>
</feature>
<dbReference type="EMBL" id="JAACJP010000019">
    <property type="protein sequence ID" value="KAF5378494.1"/>
    <property type="molecule type" value="Genomic_DNA"/>
</dbReference>
<dbReference type="GO" id="GO:0003677">
    <property type="term" value="F:DNA binding"/>
    <property type="evidence" value="ECO:0007669"/>
    <property type="project" value="UniProtKB-KW"/>
</dbReference>
<dbReference type="PANTHER" id="PTHR19303:SF74">
    <property type="entry name" value="POGO TRANSPOSABLE ELEMENT WITH KRAB DOMAIN"/>
    <property type="match status" value="1"/>
</dbReference>